<dbReference type="Pfam" id="PF12833">
    <property type="entry name" value="HTH_18"/>
    <property type="match status" value="2"/>
</dbReference>
<dbReference type="PROSITE" id="PS01124">
    <property type="entry name" value="HTH_ARAC_FAMILY_2"/>
    <property type="match status" value="2"/>
</dbReference>
<dbReference type="Gene3D" id="1.10.10.60">
    <property type="entry name" value="Homeodomain-like"/>
    <property type="match status" value="3"/>
</dbReference>
<reference evidence="5 6" key="1">
    <citation type="submission" date="2017-03" db="EMBL/GenBank/DDBJ databases">
        <authorList>
            <person name="Afonso C.L."/>
            <person name="Miller P.J."/>
            <person name="Scott M.A."/>
            <person name="Spackman E."/>
            <person name="Goraichik I."/>
            <person name="Dimitrov K.M."/>
            <person name="Suarez D.L."/>
            <person name="Swayne D.E."/>
        </authorList>
    </citation>
    <scope>NUCLEOTIDE SEQUENCE [LARGE SCALE GENOMIC DNA]</scope>
    <source>
        <strain evidence="6">8(6)</strain>
    </source>
</reference>
<keyword evidence="2" id="KW-0804">Transcription</keyword>
<dbReference type="SUPFAM" id="SSF46689">
    <property type="entry name" value="Homeodomain-like"/>
    <property type="match status" value="2"/>
</dbReference>
<dbReference type="InterPro" id="IPR014710">
    <property type="entry name" value="RmlC-like_jellyroll"/>
</dbReference>
<evidence type="ECO:0000259" key="4">
    <source>
        <dbReference type="PROSITE" id="PS01124"/>
    </source>
</evidence>
<dbReference type="EMBL" id="FXZI01000026">
    <property type="protein sequence ID" value="SMY05027.1"/>
    <property type="molecule type" value="Genomic_DNA"/>
</dbReference>
<evidence type="ECO:0000256" key="1">
    <source>
        <dbReference type="ARBA" id="ARBA00023015"/>
    </source>
</evidence>
<sequence>MDDFFYLLEVCVGSALASPFGYTERDIPAGRIDPHAHHHAELLWVRTGMIEMTVDGAAHRLVAGQAIWIPADVTHALRLDPGTVTVAVWSYSVTKSATLSEVRVVDITDDWGDWLIHKRDLGALAADGPLLELASGLSRHTDPQVRTPRLPMPRSREARAVAQALLRTPGSPLSADEFADRESVSAKTLRRQFANDTGVVFSEWRTRARVTSAAAHLAEGRGVAWAQRHVGYATPAGFTRAFQRHVGITPREYARRARVKAAPADELAKNVAALVADEHAVPPPIPAYSGPMRVNDCHVLLWVYRGEAIIRIAARDQKLRRGEAIWVPAGVSHRVELAAGSILRPLGNRYGRVRVGVDDLRVFSFPPEAESYLLHTTFAEYGVLRPDHPLRLTDSLFHEQFFGDEIAETTLTGAAGTLATALRRDPADSRSLADWAKSLGMTPTALGKELTSQTGTSFPHWRAQLRMNLARELLHHGERPGDIARRLGYASPAAFTKVFTSAHGIPPREYQRQMTGQAEASEVAVSSTSGD</sequence>
<dbReference type="InterPro" id="IPR013096">
    <property type="entry name" value="Cupin_2"/>
</dbReference>
<keyword evidence="5" id="KW-0238">DNA-binding</keyword>
<dbReference type="Proteomes" id="UP000234300">
    <property type="component" value="Unassembled WGS sequence"/>
</dbReference>
<dbReference type="GO" id="GO:0043565">
    <property type="term" value="F:sequence-specific DNA binding"/>
    <property type="evidence" value="ECO:0007669"/>
    <property type="project" value="InterPro"/>
</dbReference>
<feature type="region of interest" description="Disordered" evidence="3">
    <location>
        <begin position="510"/>
        <end position="531"/>
    </location>
</feature>
<feature type="compositionally biased region" description="Low complexity" evidence="3">
    <location>
        <begin position="518"/>
        <end position="531"/>
    </location>
</feature>
<keyword evidence="1" id="KW-0805">Transcription regulation</keyword>
<dbReference type="InterPro" id="IPR018060">
    <property type="entry name" value="HTH_AraC"/>
</dbReference>
<dbReference type="InterPro" id="IPR011051">
    <property type="entry name" value="RmlC_Cupin_sf"/>
</dbReference>
<dbReference type="PANTHER" id="PTHR11019:SF159">
    <property type="entry name" value="TRANSCRIPTIONAL REGULATOR-RELATED"/>
    <property type="match status" value="1"/>
</dbReference>
<gene>
    <name evidence="5" type="ORF">BAURA86_03919</name>
</gene>
<dbReference type="InterPro" id="IPR009057">
    <property type="entry name" value="Homeodomain-like_sf"/>
</dbReference>
<protein>
    <submittedName>
        <fullName evidence="5">AraC-type DNA-binding protein</fullName>
    </submittedName>
</protein>
<evidence type="ECO:0000256" key="2">
    <source>
        <dbReference type="ARBA" id="ARBA00023163"/>
    </source>
</evidence>
<organism evidence="5 6">
    <name type="scientific">Brevibacterium aurantiacum</name>
    <dbReference type="NCBI Taxonomy" id="273384"/>
    <lineage>
        <taxon>Bacteria</taxon>
        <taxon>Bacillati</taxon>
        <taxon>Actinomycetota</taxon>
        <taxon>Actinomycetes</taxon>
        <taxon>Micrococcales</taxon>
        <taxon>Brevibacteriaceae</taxon>
        <taxon>Brevibacterium</taxon>
    </lineage>
</organism>
<dbReference type="Pfam" id="PF07883">
    <property type="entry name" value="Cupin_2"/>
    <property type="match status" value="1"/>
</dbReference>
<proteinExistence type="predicted"/>
<evidence type="ECO:0000313" key="6">
    <source>
        <dbReference type="Proteomes" id="UP000234300"/>
    </source>
</evidence>
<name>A0A2H1KZ73_BREAU</name>
<evidence type="ECO:0000313" key="5">
    <source>
        <dbReference type="EMBL" id="SMY05027.1"/>
    </source>
</evidence>
<dbReference type="PANTHER" id="PTHR11019">
    <property type="entry name" value="HTH-TYPE TRANSCRIPTIONAL REGULATOR NIMR"/>
    <property type="match status" value="1"/>
</dbReference>
<accession>A0A2H1KZ73</accession>
<feature type="domain" description="HTH araC/xylS-type" evidence="4">
    <location>
        <begin position="416"/>
        <end position="513"/>
    </location>
</feature>
<dbReference type="AlphaFoldDB" id="A0A2H1KZ73"/>
<evidence type="ECO:0000256" key="3">
    <source>
        <dbReference type="SAM" id="MobiDB-lite"/>
    </source>
</evidence>
<feature type="domain" description="HTH araC/xylS-type" evidence="4">
    <location>
        <begin position="159"/>
        <end position="256"/>
    </location>
</feature>
<dbReference type="Gene3D" id="2.60.120.10">
    <property type="entry name" value="Jelly Rolls"/>
    <property type="match status" value="1"/>
</dbReference>
<dbReference type="SUPFAM" id="SSF51182">
    <property type="entry name" value="RmlC-like cupins"/>
    <property type="match status" value="2"/>
</dbReference>
<dbReference type="SMART" id="SM00342">
    <property type="entry name" value="HTH_ARAC"/>
    <property type="match status" value="2"/>
</dbReference>
<dbReference type="GO" id="GO:0003700">
    <property type="term" value="F:DNA-binding transcription factor activity"/>
    <property type="evidence" value="ECO:0007669"/>
    <property type="project" value="InterPro"/>
</dbReference>